<keyword evidence="3 5" id="KW-1133">Transmembrane helix</keyword>
<dbReference type="InterPro" id="IPR006201">
    <property type="entry name" value="Neur_channel"/>
</dbReference>
<evidence type="ECO:0000259" key="6">
    <source>
        <dbReference type="Pfam" id="PF02931"/>
    </source>
</evidence>
<evidence type="ECO:0000256" key="4">
    <source>
        <dbReference type="ARBA" id="ARBA00023136"/>
    </source>
</evidence>
<evidence type="ECO:0000256" key="3">
    <source>
        <dbReference type="ARBA" id="ARBA00022989"/>
    </source>
</evidence>
<proteinExistence type="inferred from homology"/>
<dbReference type="CDD" id="cd19064">
    <property type="entry name" value="LGIC_TM_nAChR"/>
    <property type="match status" value="1"/>
</dbReference>
<dbReference type="PRINTS" id="PR00252">
    <property type="entry name" value="NRIONCHANNEL"/>
</dbReference>
<dbReference type="SUPFAM" id="SSF90112">
    <property type="entry name" value="Neurotransmitter-gated ion-channel transmembrane pore"/>
    <property type="match status" value="1"/>
</dbReference>
<feature type="transmembrane region" description="Helical" evidence="5">
    <location>
        <begin position="203"/>
        <end position="225"/>
    </location>
</feature>
<dbReference type="InterPro" id="IPR038050">
    <property type="entry name" value="Neuro_actylchol_rec"/>
</dbReference>
<dbReference type="Pfam" id="PF02932">
    <property type="entry name" value="Neur_chan_memb"/>
    <property type="match status" value="1"/>
</dbReference>
<dbReference type="GO" id="GO:0016020">
    <property type="term" value="C:membrane"/>
    <property type="evidence" value="ECO:0007669"/>
    <property type="project" value="UniProtKB-SubCell"/>
</dbReference>
<evidence type="ECO:0000313" key="9">
    <source>
        <dbReference type="RefSeq" id="XP_029654710.2"/>
    </source>
</evidence>
<dbReference type="InterPro" id="IPR036734">
    <property type="entry name" value="Neur_chan_lig-bd_sf"/>
</dbReference>
<feature type="transmembrane region" description="Helical" evidence="5">
    <location>
        <begin position="237"/>
        <end position="255"/>
    </location>
</feature>
<organism evidence="8 9">
    <name type="scientific">Octopus sinensis</name>
    <name type="common">East Asian common octopus</name>
    <dbReference type="NCBI Taxonomy" id="2607531"/>
    <lineage>
        <taxon>Eukaryota</taxon>
        <taxon>Metazoa</taxon>
        <taxon>Spiralia</taxon>
        <taxon>Lophotrochozoa</taxon>
        <taxon>Mollusca</taxon>
        <taxon>Cephalopoda</taxon>
        <taxon>Coleoidea</taxon>
        <taxon>Octopodiformes</taxon>
        <taxon>Octopoda</taxon>
        <taxon>Incirrata</taxon>
        <taxon>Octopodidae</taxon>
        <taxon>Octopus</taxon>
    </lineage>
</organism>
<sequence>MKRSRGYAKMTRPVAENSEPLIVYIGLVLREIRWEDPFLAWNRSEFGNITEIRLPSNTIWTPDIVLYDKFVVCLIHSAAGRFQLDHSTKLGLTHLGSVNWEPSMIYNSFCDINVARFPFDEQECKMKFSSWTYNSLLVDLQPSSTSYKRENRSVNVDLTEYTESIEWELANASVKKNVRFYKCCIEPFVDVTFYFSIRRKPMFYVINFIVPCAIISSLTVLVFILPADSCEKMTLCVSILQIMTVYILFMIDLIPPTSVVVSLIGQYLLFTLLLVTCSIICTVLVLNVKVRSPGTHNFTPSVRKIFFVYLPKLLCMNKCCKKKIGTCSPVLLEAPQQNNDDIELVQKMSQQFTKMQTMQKQEQIGLFLKAIYQITEFFKKQKEDEEVLYFRFIPESGVKTFDDHTNLTVKGKLIYRGIRLTRNIVTSHSLGKCETISNYFKKVGIIQDFDESYAEEELSPYQIIEAHNNELDQILI</sequence>
<evidence type="ECO:0000256" key="5">
    <source>
        <dbReference type="RuleBase" id="RU000687"/>
    </source>
</evidence>
<dbReference type="InterPro" id="IPR006029">
    <property type="entry name" value="Neurotrans-gated_channel_TM"/>
</dbReference>
<feature type="transmembrane region" description="Helical" evidence="5">
    <location>
        <begin position="267"/>
        <end position="288"/>
    </location>
</feature>
<name>A0A6P7TXR4_9MOLL</name>
<evidence type="ECO:0000259" key="7">
    <source>
        <dbReference type="Pfam" id="PF02932"/>
    </source>
</evidence>
<dbReference type="InterPro" id="IPR036719">
    <property type="entry name" value="Neuro-gated_channel_TM_sf"/>
</dbReference>
<dbReference type="KEGG" id="osn:115228212"/>
<dbReference type="Proteomes" id="UP000515154">
    <property type="component" value="Unplaced"/>
</dbReference>
<gene>
    <name evidence="9" type="primary">LOC115228212</name>
</gene>
<feature type="domain" description="Neurotransmitter-gated ion-channel ligand-binding" evidence="6">
    <location>
        <begin position="31"/>
        <end position="201"/>
    </location>
</feature>
<dbReference type="FunFam" id="2.70.170.10:FF:000028">
    <property type="entry name" value="AcetylCholine Receptor"/>
    <property type="match status" value="1"/>
</dbReference>
<dbReference type="GO" id="GO:0005230">
    <property type="term" value="F:extracellular ligand-gated monoatomic ion channel activity"/>
    <property type="evidence" value="ECO:0007669"/>
    <property type="project" value="InterPro"/>
</dbReference>
<protein>
    <submittedName>
        <fullName evidence="9">Acetylcholine receptor subunit alpha-like 1</fullName>
    </submittedName>
</protein>
<dbReference type="Gene3D" id="1.20.58.390">
    <property type="entry name" value="Neurotransmitter-gated ion-channel transmembrane domain"/>
    <property type="match status" value="1"/>
</dbReference>
<dbReference type="PROSITE" id="PS00236">
    <property type="entry name" value="NEUROTR_ION_CHANNEL"/>
    <property type="match status" value="1"/>
</dbReference>
<dbReference type="RefSeq" id="XP_029654710.2">
    <property type="nucleotide sequence ID" value="XM_029798850.2"/>
</dbReference>
<comment type="caution">
    <text evidence="5">Lacks conserved residue(s) required for the propagation of feature annotation.</text>
</comment>
<feature type="domain" description="Neurotransmitter-gated ion-channel transmembrane" evidence="7">
    <location>
        <begin position="209"/>
        <end position="359"/>
    </location>
</feature>
<dbReference type="Pfam" id="PF02931">
    <property type="entry name" value="Neur_chan_LBD"/>
    <property type="match status" value="1"/>
</dbReference>
<dbReference type="InterPro" id="IPR006202">
    <property type="entry name" value="Neur_chan_lig-bd"/>
</dbReference>
<evidence type="ECO:0000313" key="8">
    <source>
        <dbReference type="Proteomes" id="UP000515154"/>
    </source>
</evidence>
<comment type="similarity">
    <text evidence="5">Belongs to the ligand-gated ion channel (TC 1.A.9) family.</text>
</comment>
<keyword evidence="4 5" id="KW-0472">Membrane</keyword>
<dbReference type="PANTHER" id="PTHR18945">
    <property type="entry name" value="NEUROTRANSMITTER GATED ION CHANNEL"/>
    <property type="match status" value="1"/>
</dbReference>
<evidence type="ECO:0000256" key="1">
    <source>
        <dbReference type="ARBA" id="ARBA00004141"/>
    </source>
</evidence>
<reference evidence="9" key="1">
    <citation type="submission" date="2025-08" db="UniProtKB">
        <authorList>
            <consortium name="RefSeq"/>
        </authorList>
    </citation>
    <scope>IDENTIFICATION</scope>
</reference>
<evidence type="ECO:0000256" key="2">
    <source>
        <dbReference type="ARBA" id="ARBA00022692"/>
    </source>
</evidence>
<dbReference type="GO" id="GO:0004888">
    <property type="term" value="F:transmembrane signaling receptor activity"/>
    <property type="evidence" value="ECO:0007669"/>
    <property type="project" value="InterPro"/>
</dbReference>
<keyword evidence="5" id="KW-0813">Transport</keyword>
<keyword evidence="8" id="KW-1185">Reference proteome</keyword>
<dbReference type="CDD" id="cd18997">
    <property type="entry name" value="LGIC_ECD_nAChR"/>
    <property type="match status" value="1"/>
</dbReference>
<keyword evidence="5" id="KW-0407">Ion channel</keyword>
<keyword evidence="5" id="KW-0406">Ion transport</keyword>
<accession>A0A6P7TXR4</accession>
<dbReference type="Gene3D" id="2.70.170.10">
    <property type="entry name" value="Neurotransmitter-gated ion-channel ligand-binding domain"/>
    <property type="match status" value="1"/>
</dbReference>
<dbReference type="InterPro" id="IPR018000">
    <property type="entry name" value="Neurotransmitter_ion_chnl_CS"/>
</dbReference>
<keyword evidence="2 5" id="KW-0812">Transmembrane</keyword>
<dbReference type="AlphaFoldDB" id="A0A6P7TXR4"/>
<comment type="subcellular location">
    <subcellularLocation>
        <location evidence="1">Membrane</location>
        <topology evidence="1">Multi-pass membrane protein</topology>
    </subcellularLocation>
</comment>
<dbReference type="SUPFAM" id="SSF63712">
    <property type="entry name" value="Nicotinic receptor ligand binding domain-like"/>
    <property type="match status" value="1"/>
</dbReference>